<dbReference type="PANTHER" id="PTHR10177">
    <property type="entry name" value="CYCLINS"/>
    <property type="match status" value="1"/>
</dbReference>
<evidence type="ECO:0000256" key="1">
    <source>
        <dbReference type="ARBA" id="ARBA00022618"/>
    </source>
</evidence>
<dbReference type="InterPro" id="IPR006671">
    <property type="entry name" value="Cyclin_N"/>
</dbReference>
<dbReference type="Pfam" id="PF00134">
    <property type="entry name" value="Cyclin_N"/>
    <property type="match status" value="1"/>
</dbReference>
<comment type="caution">
    <text evidence="6">The sequence shown here is derived from an EMBL/GenBank/DDBJ whole genome shotgun (WGS) entry which is preliminary data.</text>
</comment>
<evidence type="ECO:0000256" key="3">
    <source>
        <dbReference type="ARBA" id="ARBA00023306"/>
    </source>
</evidence>
<keyword evidence="1" id="KW-0132">Cell division</keyword>
<dbReference type="FunFam" id="1.10.472.10:FF:000001">
    <property type="entry name" value="G2/mitotic-specific cyclin"/>
    <property type="match status" value="1"/>
</dbReference>
<dbReference type="AlphaFoldDB" id="A0AAD1UQP5"/>
<proteinExistence type="inferred from homology"/>
<dbReference type="Gene3D" id="1.10.472.10">
    <property type="entry name" value="Cyclin-like"/>
    <property type="match status" value="2"/>
</dbReference>
<feature type="domain" description="Cyclin-like" evidence="5">
    <location>
        <begin position="196"/>
        <end position="283"/>
    </location>
</feature>
<keyword evidence="2 4" id="KW-0195">Cyclin</keyword>
<dbReference type="GO" id="GO:0016538">
    <property type="term" value="F:cyclin-dependent protein serine/threonine kinase regulator activity"/>
    <property type="evidence" value="ECO:0007669"/>
    <property type="project" value="InterPro"/>
</dbReference>
<accession>A0AAD1UQP5</accession>
<keyword evidence="7" id="KW-1185">Reference proteome</keyword>
<feature type="domain" description="Cyclin-like" evidence="5">
    <location>
        <begin position="296"/>
        <end position="385"/>
    </location>
</feature>
<evidence type="ECO:0000313" key="6">
    <source>
        <dbReference type="EMBL" id="CAI2369165.1"/>
    </source>
</evidence>
<evidence type="ECO:0000256" key="4">
    <source>
        <dbReference type="RuleBase" id="RU000383"/>
    </source>
</evidence>
<evidence type="ECO:0000313" key="7">
    <source>
        <dbReference type="Proteomes" id="UP001295684"/>
    </source>
</evidence>
<dbReference type="SMART" id="SM00385">
    <property type="entry name" value="CYCLIN"/>
    <property type="match status" value="2"/>
</dbReference>
<evidence type="ECO:0000256" key="2">
    <source>
        <dbReference type="ARBA" id="ARBA00023127"/>
    </source>
</evidence>
<dbReference type="GO" id="GO:0044772">
    <property type="term" value="P:mitotic cell cycle phase transition"/>
    <property type="evidence" value="ECO:0007669"/>
    <property type="project" value="InterPro"/>
</dbReference>
<dbReference type="InterPro" id="IPR004367">
    <property type="entry name" value="Cyclin_C-dom"/>
</dbReference>
<dbReference type="InterPro" id="IPR046965">
    <property type="entry name" value="Cyclin_A/B-like"/>
</dbReference>
<dbReference type="GO" id="GO:0051301">
    <property type="term" value="P:cell division"/>
    <property type="evidence" value="ECO:0007669"/>
    <property type="project" value="UniProtKB-KW"/>
</dbReference>
<dbReference type="InterPro" id="IPR036915">
    <property type="entry name" value="Cyclin-like_sf"/>
</dbReference>
<dbReference type="InterPro" id="IPR039361">
    <property type="entry name" value="Cyclin"/>
</dbReference>
<organism evidence="6 7">
    <name type="scientific">Euplotes crassus</name>
    <dbReference type="NCBI Taxonomy" id="5936"/>
    <lineage>
        <taxon>Eukaryota</taxon>
        <taxon>Sar</taxon>
        <taxon>Alveolata</taxon>
        <taxon>Ciliophora</taxon>
        <taxon>Intramacronucleata</taxon>
        <taxon>Spirotrichea</taxon>
        <taxon>Hypotrichia</taxon>
        <taxon>Euplotida</taxon>
        <taxon>Euplotidae</taxon>
        <taxon>Moneuplotes</taxon>
    </lineage>
</organism>
<dbReference type="Pfam" id="PF02984">
    <property type="entry name" value="Cyclin_C"/>
    <property type="match status" value="1"/>
</dbReference>
<evidence type="ECO:0000259" key="5">
    <source>
        <dbReference type="SMART" id="SM00385"/>
    </source>
</evidence>
<gene>
    <name evidence="6" type="ORF">ECRASSUSDP1_LOCUS10463</name>
</gene>
<dbReference type="CDD" id="cd20537">
    <property type="entry name" value="CYCLIN_CCNO-like_rpt2"/>
    <property type="match status" value="1"/>
</dbReference>
<dbReference type="PIRSF" id="PIRSF001771">
    <property type="entry name" value="Cyclin_A_B_D_E"/>
    <property type="match status" value="1"/>
</dbReference>
<name>A0AAD1UQP5_EUPCR</name>
<dbReference type="InterPro" id="IPR013763">
    <property type="entry name" value="Cyclin-like_dom"/>
</dbReference>
<dbReference type="SUPFAM" id="SSF47954">
    <property type="entry name" value="Cyclin-like"/>
    <property type="match status" value="2"/>
</dbReference>
<keyword evidence="3" id="KW-0131">Cell cycle</keyword>
<dbReference type="Proteomes" id="UP001295684">
    <property type="component" value="Unassembled WGS sequence"/>
</dbReference>
<sequence length="433" mass="50088">MQVKTKINKENNMFITIKKGATLDGDAVSKGREFGTEITNNTGASSECEIDEKSPCVVKDNLYESNLPKTSPKTHRMTDLHAGTSITLRCKREEEVPSHYKGGKDLSKLEGDELKEALKQELKLRRKAINKEISFQDVINFRTPELVGEYAGKCIQWMKDQEEKFRISKNYLDESPFKRNSKKHKLTRQDRAIAVDLVFEIHRKYGLVSETLFVAISTIDRYLGFRKEPLRRARDIEAIGVAALLIASKYEDIYPPALDEMITMMGRPATRKEILNWEFKILKQLVFEITVPTPFRFLERFSSISVVYQNAAPLAKYVIELALYDYDIVYNLTPSEIACVALFISVNFDVNSNKISPKLKWSSEVSKESSIKKSRMIEYFNTYFVDLAFRVERELKVNDINIKYPQYQFVDEEPLGLFNQIKKFINEAKWTNL</sequence>
<protein>
    <recommendedName>
        <fullName evidence="5">Cyclin-like domain-containing protein</fullName>
    </recommendedName>
</protein>
<reference evidence="6" key="1">
    <citation type="submission" date="2023-07" db="EMBL/GenBank/DDBJ databases">
        <authorList>
            <consortium name="AG Swart"/>
            <person name="Singh M."/>
            <person name="Singh A."/>
            <person name="Seah K."/>
            <person name="Emmerich C."/>
        </authorList>
    </citation>
    <scope>NUCLEOTIDE SEQUENCE</scope>
    <source>
        <strain evidence="6">DP1</strain>
    </source>
</reference>
<comment type="similarity">
    <text evidence="4">Belongs to the cyclin family.</text>
</comment>
<dbReference type="EMBL" id="CAMPGE010010316">
    <property type="protein sequence ID" value="CAI2369165.1"/>
    <property type="molecule type" value="Genomic_DNA"/>
</dbReference>